<accession>A0A5N6P156</accession>
<protein>
    <submittedName>
        <fullName evidence="1">Uncharacterized protein</fullName>
    </submittedName>
</protein>
<name>A0A5N6P156_9ASTR</name>
<evidence type="ECO:0000313" key="2">
    <source>
        <dbReference type="Proteomes" id="UP000326396"/>
    </source>
</evidence>
<comment type="caution">
    <text evidence="1">The sequence shown here is derived from an EMBL/GenBank/DDBJ whole genome shotgun (WGS) entry which is preliminary data.</text>
</comment>
<proteinExistence type="predicted"/>
<organism evidence="1 2">
    <name type="scientific">Mikania micrantha</name>
    <name type="common">bitter vine</name>
    <dbReference type="NCBI Taxonomy" id="192012"/>
    <lineage>
        <taxon>Eukaryota</taxon>
        <taxon>Viridiplantae</taxon>
        <taxon>Streptophyta</taxon>
        <taxon>Embryophyta</taxon>
        <taxon>Tracheophyta</taxon>
        <taxon>Spermatophyta</taxon>
        <taxon>Magnoliopsida</taxon>
        <taxon>eudicotyledons</taxon>
        <taxon>Gunneridae</taxon>
        <taxon>Pentapetalae</taxon>
        <taxon>asterids</taxon>
        <taxon>campanulids</taxon>
        <taxon>Asterales</taxon>
        <taxon>Asteraceae</taxon>
        <taxon>Asteroideae</taxon>
        <taxon>Heliantheae alliance</taxon>
        <taxon>Eupatorieae</taxon>
        <taxon>Mikania</taxon>
    </lineage>
</organism>
<keyword evidence="2" id="KW-1185">Reference proteome</keyword>
<reference evidence="1 2" key="1">
    <citation type="submission" date="2019-05" db="EMBL/GenBank/DDBJ databases">
        <title>Mikania micrantha, genome provides insights into the molecular mechanism of rapid growth.</title>
        <authorList>
            <person name="Liu B."/>
        </authorList>
    </citation>
    <scope>NUCLEOTIDE SEQUENCE [LARGE SCALE GENOMIC DNA]</scope>
    <source>
        <strain evidence="1">NLD-2019</strain>
        <tissue evidence="1">Leaf</tissue>
    </source>
</reference>
<dbReference type="Proteomes" id="UP000326396">
    <property type="component" value="Linkage Group LG15"/>
</dbReference>
<sequence>MYKELFSRACLGNIKDSIGLKLVVRKLAGVHVVVKVEVGAASHGGLTQPCRARKSQEVELPTTKANNWTKKEDEMETGVCEETANEIGCGNQNYSWIFW</sequence>
<dbReference type="EMBL" id="SZYD01000007">
    <property type="protein sequence ID" value="KAD5802548.1"/>
    <property type="molecule type" value="Genomic_DNA"/>
</dbReference>
<dbReference type="AlphaFoldDB" id="A0A5N6P156"/>
<gene>
    <name evidence="1" type="ORF">E3N88_13908</name>
</gene>
<evidence type="ECO:0000313" key="1">
    <source>
        <dbReference type="EMBL" id="KAD5802548.1"/>
    </source>
</evidence>